<evidence type="ECO:0000259" key="4">
    <source>
        <dbReference type="PROSITE" id="PS51371"/>
    </source>
</evidence>
<organism evidence="5 6">
    <name type="scientific">Streptomyces silvensis</name>
    <dbReference type="NCBI Taxonomy" id="1765722"/>
    <lineage>
        <taxon>Bacteria</taxon>
        <taxon>Bacillati</taxon>
        <taxon>Actinomycetota</taxon>
        <taxon>Actinomycetes</taxon>
        <taxon>Kitasatosporales</taxon>
        <taxon>Streptomycetaceae</taxon>
        <taxon>Streptomyces</taxon>
    </lineage>
</organism>
<dbReference type="PROSITE" id="PS51371">
    <property type="entry name" value="CBS"/>
    <property type="match status" value="2"/>
</dbReference>
<dbReference type="InterPro" id="IPR051462">
    <property type="entry name" value="CBS_domain-containing"/>
</dbReference>
<reference evidence="5 6" key="1">
    <citation type="submission" date="2015-12" db="EMBL/GenBank/DDBJ databases">
        <title>Draft genome sequence of Streptomyces silvensis ATCC 53525, a producer of novel hormone antagonists.</title>
        <authorList>
            <person name="Johnston C.W."/>
            <person name="Li Y."/>
            <person name="Magarvey N.A."/>
        </authorList>
    </citation>
    <scope>NUCLEOTIDE SEQUENCE [LARGE SCALE GENOMIC DNA]</scope>
    <source>
        <strain evidence="5 6">ATCC 53525</strain>
    </source>
</reference>
<protein>
    <recommendedName>
        <fullName evidence="7">CBS domain-containing protein</fullName>
    </recommendedName>
</protein>
<dbReference type="InterPro" id="IPR007055">
    <property type="entry name" value="BON_dom"/>
</dbReference>
<keyword evidence="2" id="KW-0129">CBS domain</keyword>
<dbReference type="OrthoDB" id="2111978at2"/>
<evidence type="ECO:0000313" key="5">
    <source>
        <dbReference type="EMBL" id="KUF12892.1"/>
    </source>
</evidence>
<feature type="domain" description="CBS" evidence="4">
    <location>
        <begin position="98"/>
        <end position="154"/>
    </location>
</feature>
<dbReference type="PIRSF" id="PIRSF036990">
    <property type="entry name" value="UCP036990_CBS_BON"/>
    <property type="match status" value="1"/>
</dbReference>
<dbReference type="RefSeq" id="WP_058852869.1">
    <property type="nucleotide sequence ID" value="NZ_LOCL01000085.1"/>
</dbReference>
<evidence type="ECO:0000313" key="6">
    <source>
        <dbReference type="Proteomes" id="UP000054804"/>
    </source>
</evidence>
<keyword evidence="1" id="KW-0677">Repeat</keyword>
<dbReference type="InterPro" id="IPR017080">
    <property type="entry name" value="UCP036990_CBS_BON"/>
</dbReference>
<gene>
    <name evidence="5" type="ORF">AT728_40015</name>
</gene>
<evidence type="ECO:0000259" key="3">
    <source>
        <dbReference type="PROSITE" id="PS50914"/>
    </source>
</evidence>
<dbReference type="CDD" id="cd04586">
    <property type="entry name" value="CBS_pair_BON_assoc"/>
    <property type="match status" value="1"/>
</dbReference>
<dbReference type="InterPro" id="IPR000644">
    <property type="entry name" value="CBS_dom"/>
</dbReference>
<proteinExistence type="predicted"/>
<feature type="domain" description="BON" evidence="3">
    <location>
        <begin position="152"/>
        <end position="220"/>
    </location>
</feature>
<comment type="caution">
    <text evidence="5">The sequence shown here is derived from an EMBL/GenBank/DDBJ whole genome shotgun (WGS) entry which is preliminary data.</text>
</comment>
<dbReference type="InterPro" id="IPR046342">
    <property type="entry name" value="CBS_dom_sf"/>
</dbReference>
<dbReference type="Pfam" id="PF00571">
    <property type="entry name" value="CBS"/>
    <property type="match status" value="2"/>
</dbReference>
<dbReference type="PROSITE" id="PS50914">
    <property type="entry name" value="BON"/>
    <property type="match status" value="1"/>
</dbReference>
<evidence type="ECO:0008006" key="7">
    <source>
        <dbReference type="Google" id="ProtNLM"/>
    </source>
</evidence>
<dbReference type="Gene3D" id="3.10.580.10">
    <property type="entry name" value="CBS-domain"/>
    <property type="match status" value="1"/>
</dbReference>
<sequence length="243" mass="27470">MKHRKVGTVMTTDVVRTTSDTSFKEVAQLLNRHRISGLPVVDDEQYVIGVLSETDLMVRQAEAEDPYTPAPAHRRPKLLRSTRRRAAKAKARTAGQLMSQPAVTVHAEDTVAEAARTMAQHRVERLPVVDEEERLVGIVTRRDLLQVFLRPDDEIRHDVIHEVLVQTLWLAPQTIAVEVLDGVVTLRGQLERLSDIPIAVRMTRQIDGVVAVVDKLTYRLDDSHLRPSDEALHGIADDWLRRL</sequence>
<dbReference type="EMBL" id="LOCL01000085">
    <property type="protein sequence ID" value="KUF12892.1"/>
    <property type="molecule type" value="Genomic_DNA"/>
</dbReference>
<dbReference type="PANTHER" id="PTHR48108">
    <property type="entry name" value="CBS DOMAIN-CONTAINING PROTEIN CBSX2, CHLOROPLASTIC"/>
    <property type="match status" value="1"/>
</dbReference>
<dbReference type="STRING" id="1765722.AT728_40015"/>
<accession>A0A0W7WQP8</accession>
<dbReference type="Gene3D" id="3.30.1340.30">
    <property type="match status" value="1"/>
</dbReference>
<dbReference type="SMART" id="SM00116">
    <property type="entry name" value="CBS"/>
    <property type="match status" value="2"/>
</dbReference>
<dbReference type="AlphaFoldDB" id="A0A0W7WQP8"/>
<dbReference type="PANTHER" id="PTHR48108:SF26">
    <property type="entry name" value="CBS DOMAIN-CONTAINING PROTEIN DDB_G0289609"/>
    <property type="match status" value="1"/>
</dbReference>
<evidence type="ECO:0000256" key="1">
    <source>
        <dbReference type="ARBA" id="ARBA00022737"/>
    </source>
</evidence>
<name>A0A0W7WQP8_9ACTN</name>
<dbReference type="SUPFAM" id="SSF54631">
    <property type="entry name" value="CBS-domain pair"/>
    <property type="match status" value="1"/>
</dbReference>
<dbReference type="Proteomes" id="UP000054804">
    <property type="component" value="Unassembled WGS sequence"/>
</dbReference>
<evidence type="ECO:0000256" key="2">
    <source>
        <dbReference type="PROSITE-ProRule" id="PRU00703"/>
    </source>
</evidence>
<keyword evidence="6" id="KW-1185">Reference proteome</keyword>
<dbReference type="Pfam" id="PF04972">
    <property type="entry name" value="BON"/>
    <property type="match status" value="1"/>
</dbReference>
<feature type="domain" description="CBS" evidence="4">
    <location>
        <begin position="10"/>
        <end position="66"/>
    </location>
</feature>